<name>A0A176S657_9GAMM</name>
<dbReference type="GO" id="GO:0016740">
    <property type="term" value="F:transferase activity"/>
    <property type="evidence" value="ECO:0007669"/>
    <property type="project" value="UniProtKB-KW"/>
</dbReference>
<proteinExistence type="predicted"/>
<gene>
    <name evidence="1" type="ORF">THIOM_000724</name>
</gene>
<sequence length="137" mass="15654">MERLKKRLEVAKKALMTLQELESEPESKMRRDATIQRFEYSFEAMWKAAKQYLNDIEGLDLGSPKGVIRACFQVGLLTQAQTRLALAMTDARNLTSHTYNESLADNIFSKIKDYHTLMSECLNSLETKILSLSDSDD</sequence>
<dbReference type="EMBL" id="LUTY01000362">
    <property type="protein sequence ID" value="OAD23447.1"/>
    <property type="molecule type" value="Genomic_DNA"/>
</dbReference>
<dbReference type="Gene3D" id="1.20.120.330">
    <property type="entry name" value="Nucleotidyltransferases domain 2"/>
    <property type="match status" value="1"/>
</dbReference>
<dbReference type="NCBIfam" id="TIGR01987">
    <property type="entry name" value="HI0074"/>
    <property type="match status" value="1"/>
</dbReference>
<protein>
    <submittedName>
        <fullName evidence="1">Nucleotidyltransferase substrate binding protein, family</fullName>
    </submittedName>
</protein>
<dbReference type="SUPFAM" id="SSF81593">
    <property type="entry name" value="Nucleotidyltransferase substrate binding subunit/domain"/>
    <property type="match status" value="1"/>
</dbReference>
<dbReference type="InterPro" id="IPR010235">
    <property type="entry name" value="HepT"/>
</dbReference>
<dbReference type="AlphaFoldDB" id="A0A176S657"/>
<evidence type="ECO:0000313" key="1">
    <source>
        <dbReference type="EMBL" id="OAD23447.1"/>
    </source>
</evidence>
<organism evidence="1 2">
    <name type="scientific">Candidatus Thiomargarita nelsonii</name>
    <dbReference type="NCBI Taxonomy" id="1003181"/>
    <lineage>
        <taxon>Bacteria</taxon>
        <taxon>Pseudomonadati</taxon>
        <taxon>Pseudomonadota</taxon>
        <taxon>Gammaproteobacteria</taxon>
        <taxon>Thiotrichales</taxon>
        <taxon>Thiotrichaceae</taxon>
        <taxon>Thiomargarita</taxon>
    </lineage>
</organism>
<comment type="caution">
    <text evidence="1">The sequence shown here is derived from an EMBL/GenBank/DDBJ whole genome shotgun (WGS) entry which is preliminary data.</text>
</comment>
<accession>A0A176S657</accession>
<evidence type="ECO:0000313" key="2">
    <source>
        <dbReference type="Proteomes" id="UP000076962"/>
    </source>
</evidence>
<keyword evidence="2" id="KW-1185">Reference proteome</keyword>
<dbReference type="PATRIC" id="fig|1003181.4.peg.1083"/>
<keyword evidence="1" id="KW-0808">Transferase</keyword>
<reference evidence="1 2" key="1">
    <citation type="submission" date="2016-05" db="EMBL/GenBank/DDBJ databases">
        <title>Single-cell genome of chain-forming Candidatus Thiomargarita nelsonii and comparison to other large sulfur-oxidizing bacteria.</title>
        <authorList>
            <person name="Winkel M."/>
            <person name="Salman V."/>
            <person name="Woyke T."/>
            <person name="Schulz-Vogt H."/>
            <person name="Richter M."/>
            <person name="Flood B."/>
            <person name="Bailey J."/>
            <person name="Amann R."/>
            <person name="Mussmann M."/>
        </authorList>
    </citation>
    <scope>NUCLEOTIDE SEQUENCE [LARGE SCALE GENOMIC DNA]</scope>
    <source>
        <strain evidence="1 2">THI036</strain>
    </source>
</reference>
<dbReference type="Pfam" id="PF08780">
    <property type="entry name" value="NTase_sub_bind"/>
    <property type="match status" value="1"/>
</dbReference>
<dbReference type="Proteomes" id="UP000076962">
    <property type="component" value="Unassembled WGS sequence"/>
</dbReference>